<evidence type="ECO:0000256" key="6">
    <source>
        <dbReference type="ARBA" id="ARBA00022729"/>
    </source>
</evidence>
<evidence type="ECO:0000256" key="11">
    <source>
        <dbReference type="ARBA" id="ARBA00023136"/>
    </source>
</evidence>
<evidence type="ECO:0000256" key="8">
    <source>
        <dbReference type="ARBA" id="ARBA00022801"/>
    </source>
</evidence>
<comment type="catalytic activity">
    <reaction evidence="21">
        <text>1-hexadecanoyl-2-(9Z)-octadecenoyl-3-octadecanoyl-sn-glycerol + H2O = 2-(9Z-octadecenoyl)-3-octadecanoyl-sn-glycerol + hexadecanoate + H(+)</text>
        <dbReference type="Rhea" id="RHEA:41107"/>
        <dbReference type="ChEBI" id="CHEBI:7896"/>
        <dbReference type="ChEBI" id="CHEBI:15377"/>
        <dbReference type="ChEBI" id="CHEBI:15378"/>
        <dbReference type="ChEBI" id="CHEBI:75558"/>
        <dbReference type="ChEBI" id="CHEBI:77623"/>
    </reaction>
    <physiologicalReaction direction="left-to-right" evidence="21">
        <dbReference type="Rhea" id="RHEA:41108"/>
    </physiologicalReaction>
</comment>
<keyword evidence="10" id="KW-0443">Lipid metabolism</keyword>
<dbReference type="OrthoDB" id="10265800at2759"/>
<dbReference type="SUPFAM" id="SSF52266">
    <property type="entry name" value="SGNH hydrolase"/>
    <property type="match status" value="1"/>
</dbReference>
<evidence type="ECO:0000256" key="26">
    <source>
        <dbReference type="ARBA" id="ARBA00048015"/>
    </source>
</evidence>
<evidence type="ECO:0000256" key="12">
    <source>
        <dbReference type="ARBA" id="ARBA00023180"/>
    </source>
</evidence>
<comment type="catalytic activity">
    <reaction evidence="29">
        <text>1,2-dihexadecanoyl-sn-glycero-3-phosphocholine + H2O = 1-hexadecanoyl-sn-glycero-3-phosphocholine + hexadecanoate + H(+)</text>
        <dbReference type="Rhea" id="RHEA:41223"/>
        <dbReference type="ChEBI" id="CHEBI:7896"/>
        <dbReference type="ChEBI" id="CHEBI:15377"/>
        <dbReference type="ChEBI" id="CHEBI:15378"/>
        <dbReference type="ChEBI" id="CHEBI:72998"/>
        <dbReference type="ChEBI" id="CHEBI:72999"/>
    </reaction>
    <physiologicalReaction direction="left-to-right" evidence="29">
        <dbReference type="Rhea" id="RHEA:41224"/>
    </physiologicalReaction>
</comment>
<dbReference type="GO" id="GO:0016324">
    <property type="term" value="C:apical plasma membrane"/>
    <property type="evidence" value="ECO:0007669"/>
    <property type="project" value="UniProtKB-SubCell"/>
</dbReference>
<gene>
    <name evidence="44" type="ORF">CHIRRI_LOCUS2598</name>
</gene>
<comment type="subcellular location">
    <subcellularLocation>
        <location evidence="1">Apical cell membrane</location>
        <topology evidence="1">Single-pass type I membrane protein</topology>
    </subcellularLocation>
</comment>
<comment type="function">
    <text evidence="20">Calcium-independent membrane-associated phospholipase that catalyzes complete diacylation of phospholipids by hydrolyzing both sn-1 and sn-2 fatty acyl chains attached to the glycerol backbone (phospholipase B activity). Has dual phospholipase and lysophospholipase activities toward diacylphospholipids. Preferentially cleaves sn-2 ester bonds over sn-1 bonds. Acts as a lipase toward glycerolipid substrates. Hydrolyzes fatty acyl chains of diacylglycerols with preference for the sn-2 position and of triacylglycerols with not positional selectivity. May also hydrolyze long chain retinyl esters such as retinyl palmitate. May contribute to digestion of dietary phospholipids, glycerolipids and retinoids, facilitating lipid absorption at the brush border.</text>
</comment>
<evidence type="ECO:0000256" key="5">
    <source>
        <dbReference type="ARBA" id="ARBA00022692"/>
    </source>
</evidence>
<dbReference type="CDD" id="cd01824">
    <property type="entry name" value="Phospholipase_B_like"/>
    <property type="match status" value="1"/>
</dbReference>
<comment type="catalytic activity">
    <reaction evidence="28">
        <text>1,2-di-(9Z-octadecenoyl)-sn-glycero-3-phosphocholine + H2O = 1-(9Z-octadecenoyl)-sn-glycero-3-phosphocholine + (9Z)-octadecenoate + H(+)</text>
        <dbReference type="Rhea" id="RHEA:40923"/>
        <dbReference type="ChEBI" id="CHEBI:15377"/>
        <dbReference type="ChEBI" id="CHEBI:15378"/>
        <dbReference type="ChEBI" id="CHEBI:28610"/>
        <dbReference type="ChEBI" id="CHEBI:30823"/>
        <dbReference type="ChEBI" id="CHEBI:74669"/>
    </reaction>
    <physiologicalReaction direction="left-to-right" evidence="28">
        <dbReference type="Rhea" id="RHEA:40924"/>
    </physiologicalReaction>
</comment>
<evidence type="ECO:0000256" key="42">
    <source>
        <dbReference type="ARBA" id="ARBA00049461"/>
    </source>
</evidence>
<evidence type="ECO:0000256" key="18">
    <source>
        <dbReference type="ARBA" id="ARBA00031485"/>
    </source>
</evidence>
<evidence type="ECO:0000256" key="36">
    <source>
        <dbReference type="ARBA" id="ARBA00048699"/>
    </source>
</evidence>
<organism evidence="44 45">
    <name type="scientific">Chironomus riparius</name>
    <dbReference type="NCBI Taxonomy" id="315576"/>
    <lineage>
        <taxon>Eukaryota</taxon>
        <taxon>Metazoa</taxon>
        <taxon>Ecdysozoa</taxon>
        <taxon>Arthropoda</taxon>
        <taxon>Hexapoda</taxon>
        <taxon>Insecta</taxon>
        <taxon>Pterygota</taxon>
        <taxon>Neoptera</taxon>
        <taxon>Endopterygota</taxon>
        <taxon>Diptera</taxon>
        <taxon>Nematocera</taxon>
        <taxon>Chironomoidea</taxon>
        <taxon>Chironomidae</taxon>
        <taxon>Chironominae</taxon>
        <taxon>Chironomus</taxon>
    </lineage>
</organism>
<dbReference type="GO" id="GO:0004623">
    <property type="term" value="F:phospholipase A2 activity"/>
    <property type="evidence" value="ECO:0007669"/>
    <property type="project" value="UniProtKB-EC"/>
</dbReference>
<dbReference type="Proteomes" id="UP001153620">
    <property type="component" value="Chromosome 1"/>
</dbReference>
<dbReference type="InterPro" id="IPR038885">
    <property type="entry name" value="PLB1"/>
</dbReference>
<comment type="catalytic activity">
    <reaction evidence="32">
        <text>1,2,3-tri-(9Z-octadecenoyl)-glycerol + H2O = di-(9Z)-octadecenoylglycerol + (9Z)-octadecenoate + H(+)</text>
        <dbReference type="Rhea" id="RHEA:38575"/>
        <dbReference type="ChEBI" id="CHEBI:15377"/>
        <dbReference type="ChEBI" id="CHEBI:15378"/>
        <dbReference type="ChEBI" id="CHEBI:30823"/>
        <dbReference type="ChEBI" id="CHEBI:53753"/>
        <dbReference type="ChEBI" id="CHEBI:75945"/>
    </reaction>
    <physiologicalReaction direction="left-to-right" evidence="32">
        <dbReference type="Rhea" id="RHEA:38576"/>
    </physiologicalReaction>
</comment>
<evidence type="ECO:0000313" key="44">
    <source>
        <dbReference type="EMBL" id="CAG9799633.1"/>
    </source>
</evidence>
<dbReference type="GO" id="GO:0004806">
    <property type="term" value="F:triacylglycerol lipase activity"/>
    <property type="evidence" value="ECO:0007669"/>
    <property type="project" value="UniProtKB-EC"/>
</dbReference>
<comment type="catalytic activity">
    <reaction evidence="30">
        <text>1-hexadecanoyl-2-(9Z,12Z-octadecadienoyl)-sn-glycero-3-phosphocholine + H2O = 2-(9Z,12Z-octadecadienoyl)-sn-glycero-3-phosphocholine + hexadecanoate + H(+)</text>
        <dbReference type="Rhea" id="RHEA:40971"/>
        <dbReference type="ChEBI" id="CHEBI:7896"/>
        <dbReference type="ChEBI" id="CHEBI:15377"/>
        <dbReference type="ChEBI" id="CHEBI:15378"/>
        <dbReference type="ChEBI" id="CHEBI:73002"/>
        <dbReference type="ChEBI" id="CHEBI:76084"/>
    </reaction>
    <physiologicalReaction direction="left-to-right" evidence="30">
        <dbReference type="Rhea" id="RHEA:40972"/>
    </physiologicalReaction>
</comment>
<comment type="catalytic activity">
    <reaction evidence="15">
        <text>a 1,2-diacyl-sn-glycero-3-phosphocholine + H2O = a 1-acyl-sn-glycero-3-phosphocholine + a fatty acid + H(+)</text>
        <dbReference type="Rhea" id="RHEA:15801"/>
        <dbReference type="ChEBI" id="CHEBI:15377"/>
        <dbReference type="ChEBI" id="CHEBI:15378"/>
        <dbReference type="ChEBI" id="CHEBI:28868"/>
        <dbReference type="ChEBI" id="CHEBI:57643"/>
        <dbReference type="ChEBI" id="CHEBI:58168"/>
        <dbReference type="EC" id="3.1.1.4"/>
    </reaction>
    <physiologicalReaction direction="left-to-right" evidence="15">
        <dbReference type="Rhea" id="RHEA:15802"/>
    </physiologicalReaction>
</comment>
<comment type="catalytic activity">
    <reaction evidence="24">
        <text>1-hexadecanoyl-2-(9Z)-octadecenoyl-3-octadecanoyl-sn-glycerol + H2O = 1-hexadecanoyl-2-(9Z-octadecenoyl)-sn-glycerol + octadecanoate + H(+)</text>
        <dbReference type="Rhea" id="RHEA:41111"/>
        <dbReference type="ChEBI" id="CHEBI:15377"/>
        <dbReference type="ChEBI" id="CHEBI:15378"/>
        <dbReference type="ChEBI" id="CHEBI:25629"/>
        <dbReference type="ChEBI" id="CHEBI:75466"/>
        <dbReference type="ChEBI" id="CHEBI:77623"/>
    </reaction>
    <physiologicalReaction direction="left-to-right" evidence="24">
        <dbReference type="Rhea" id="RHEA:41112"/>
    </physiologicalReaction>
</comment>
<dbReference type="Gene3D" id="3.40.50.1110">
    <property type="entry name" value="SGNH hydrolase"/>
    <property type="match status" value="1"/>
</dbReference>
<comment type="catalytic activity">
    <reaction evidence="14">
        <text>1-hexadecanoyl-2-(9Z,12Z-octadecadienoyl)-sn-glycero-3-phosphocholine + H2O = (9Z,12Z)-octadecadienoate + 1-hexadecanoyl-sn-glycero-3-phosphocholine + H(+)</text>
        <dbReference type="Rhea" id="RHEA:40811"/>
        <dbReference type="ChEBI" id="CHEBI:15377"/>
        <dbReference type="ChEBI" id="CHEBI:15378"/>
        <dbReference type="ChEBI" id="CHEBI:30245"/>
        <dbReference type="ChEBI" id="CHEBI:72998"/>
        <dbReference type="ChEBI" id="CHEBI:73002"/>
    </reaction>
    <physiologicalReaction direction="left-to-right" evidence="14">
        <dbReference type="Rhea" id="RHEA:40812"/>
    </physiologicalReaction>
</comment>
<evidence type="ECO:0000256" key="43">
    <source>
        <dbReference type="SAM" id="SignalP"/>
    </source>
</evidence>
<comment type="catalytic activity">
    <reaction evidence="22">
        <text>1,3-dihexadecanoyl-2-(9Z-octadecenoyl)glycerol + H2O = 1-hexadecanoyl-2-(9Z-octadecenoyl)-glycerol + hexadecanoate + H(+)</text>
        <dbReference type="Rhea" id="RHEA:40979"/>
        <dbReference type="ChEBI" id="CHEBI:7896"/>
        <dbReference type="ChEBI" id="CHEBI:15377"/>
        <dbReference type="ChEBI" id="CHEBI:15378"/>
        <dbReference type="ChEBI" id="CHEBI:75585"/>
        <dbReference type="ChEBI" id="CHEBI:75688"/>
    </reaction>
    <physiologicalReaction direction="left-to-right" evidence="22">
        <dbReference type="Rhea" id="RHEA:40980"/>
    </physiologicalReaction>
</comment>
<evidence type="ECO:0000256" key="20">
    <source>
        <dbReference type="ARBA" id="ARBA00045916"/>
    </source>
</evidence>
<keyword evidence="11" id="KW-0472">Membrane</keyword>
<evidence type="ECO:0000256" key="38">
    <source>
        <dbReference type="ARBA" id="ARBA00048872"/>
    </source>
</evidence>
<evidence type="ECO:0000256" key="32">
    <source>
        <dbReference type="ARBA" id="ARBA00048386"/>
    </source>
</evidence>
<evidence type="ECO:0000256" key="27">
    <source>
        <dbReference type="ARBA" id="ARBA00048049"/>
    </source>
</evidence>
<comment type="catalytic activity">
    <reaction evidence="36">
        <text>1-hexadecanoyl-2-(9Z-octadecenoyl)-sn-glycero-3-phosphocholine + H2O = 1-hexadecanoyl-sn-glycero-3-phosphocholine + (9Z)-octadecenoate + H(+)</text>
        <dbReference type="Rhea" id="RHEA:38779"/>
        <dbReference type="ChEBI" id="CHEBI:15377"/>
        <dbReference type="ChEBI" id="CHEBI:15378"/>
        <dbReference type="ChEBI" id="CHEBI:30823"/>
        <dbReference type="ChEBI" id="CHEBI:72998"/>
        <dbReference type="ChEBI" id="CHEBI:73001"/>
    </reaction>
    <physiologicalReaction direction="left-to-right" evidence="36">
        <dbReference type="Rhea" id="RHEA:38780"/>
    </physiologicalReaction>
</comment>
<comment type="catalytic activity">
    <reaction evidence="38">
        <text>1-O-hexadecyl-2-(9Z)-octadecenoyl-sn-glycero-3-phosphocholine + H2O = 1-O-hexadecyl-sn-glycero-3-phosphocholine + (9Z)-octadecenoate + H(+)</text>
        <dbReference type="Rhea" id="RHEA:40915"/>
        <dbReference type="ChEBI" id="CHEBI:15377"/>
        <dbReference type="ChEBI" id="CHEBI:15378"/>
        <dbReference type="ChEBI" id="CHEBI:30823"/>
        <dbReference type="ChEBI" id="CHEBI:34112"/>
        <dbReference type="ChEBI" id="CHEBI:64496"/>
    </reaction>
    <physiologicalReaction direction="left-to-right" evidence="38">
        <dbReference type="Rhea" id="RHEA:40916"/>
    </physiologicalReaction>
</comment>
<dbReference type="FunFam" id="3.40.50.1110:FF:000005">
    <property type="entry name" value="Phospholipase B1"/>
    <property type="match status" value="1"/>
</dbReference>
<evidence type="ECO:0000256" key="17">
    <source>
        <dbReference type="ARBA" id="ARBA00031182"/>
    </source>
</evidence>
<comment type="catalytic activity">
    <reaction evidence="39">
        <text>1-hexadecanoyl-2-(9Z)-octadecenoyl-3-octadecanoyl-sn-glycerol + H2O = 1-hexadecanoyl-3-octadecanoyl-sn-glycerol + (9Z)-octadecenoate + H(+)</text>
        <dbReference type="Rhea" id="RHEA:41103"/>
        <dbReference type="ChEBI" id="CHEBI:15377"/>
        <dbReference type="ChEBI" id="CHEBI:15378"/>
        <dbReference type="ChEBI" id="CHEBI:30823"/>
        <dbReference type="ChEBI" id="CHEBI:77623"/>
        <dbReference type="ChEBI" id="CHEBI:77624"/>
    </reaction>
    <physiologicalReaction direction="left-to-right" evidence="39">
        <dbReference type="Rhea" id="RHEA:41104"/>
    </physiologicalReaction>
</comment>
<keyword evidence="45" id="KW-1185">Reference proteome</keyword>
<dbReference type="GO" id="GO:0004622">
    <property type="term" value="F:phosphatidylcholine lysophospholipase activity"/>
    <property type="evidence" value="ECO:0007669"/>
    <property type="project" value="UniProtKB-EC"/>
</dbReference>
<evidence type="ECO:0000256" key="13">
    <source>
        <dbReference type="ARBA" id="ARBA00023369"/>
    </source>
</evidence>
<evidence type="ECO:0000256" key="9">
    <source>
        <dbReference type="ARBA" id="ARBA00022989"/>
    </source>
</evidence>
<keyword evidence="7" id="KW-0677">Repeat</keyword>
<evidence type="ECO:0000256" key="31">
    <source>
        <dbReference type="ARBA" id="ARBA00048374"/>
    </source>
</evidence>
<feature type="chain" id="PRO_5040349622" description="Phospholipase B1, membrane-associated" evidence="43">
    <location>
        <begin position="18"/>
        <end position="405"/>
    </location>
</feature>
<evidence type="ECO:0000256" key="22">
    <source>
        <dbReference type="ARBA" id="ARBA00047363"/>
    </source>
</evidence>
<evidence type="ECO:0000256" key="40">
    <source>
        <dbReference type="ARBA" id="ARBA00049363"/>
    </source>
</evidence>
<comment type="catalytic activity">
    <reaction evidence="42">
        <text>2-(9Z-octadecenoyl)-glycerol + H2O = glycerol + (9Z)-octadecenoate + H(+)</text>
        <dbReference type="Rhea" id="RHEA:38491"/>
        <dbReference type="ChEBI" id="CHEBI:15377"/>
        <dbReference type="ChEBI" id="CHEBI:15378"/>
        <dbReference type="ChEBI" id="CHEBI:17754"/>
        <dbReference type="ChEBI" id="CHEBI:30823"/>
        <dbReference type="ChEBI" id="CHEBI:73990"/>
    </reaction>
    <physiologicalReaction direction="left-to-right" evidence="42">
        <dbReference type="Rhea" id="RHEA:38492"/>
    </physiologicalReaction>
</comment>
<evidence type="ECO:0000256" key="23">
    <source>
        <dbReference type="ARBA" id="ARBA00047438"/>
    </source>
</evidence>
<comment type="catalytic activity">
    <reaction evidence="35">
        <text>1-hexadecanoyl-sn-glycero-3-phosphocholine + H2O = sn-glycerol 3-phosphocholine + hexadecanoate + H(+)</text>
        <dbReference type="Rhea" id="RHEA:40435"/>
        <dbReference type="ChEBI" id="CHEBI:7896"/>
        <dbReference type="ChEBI" id="CHEBI:15377"/>
        <dbReference type="ChEBI" id="CHEBI:15378"/>
        <dbReference type="ChEBI" id="CHEBI:16870"/>
        <dbReference type="ChEBI" id="CHEBI:72998"/>
    </reaction>
    <physiologicalReaction direction="left-to-right" evidence="35">
        <dbReference type="Rhea" id="RHEA:40436"/>
    </physiologicalReaction>
</comment>
<keyword evidence="8" id="KW-0378">Hydrolase</keyword>
<sequence>MQFLLLFVLTKIVSIHCQQTFLDVKFGPLLKNVQIFMVDLLKPKNFELQYTINMRNGKTQPIFDGPFFCPIDGPGKRSESRPASVHRLTPGDIDVVAAMGDSLTTANGALANYELQTALEYRGISWSGGGIDNWRRYITLPNLIKVYNPNVYGYSEFPFSMGYQRESKFNVAEPGALTSDISLQAMNLVKRMKSDIKVDIRSHWKLITITIGANDFCSQVCFYDDQEKLIKDAERNIIHSLRIIRDNLPRALLNLVIPFDVGLLLTFKQVPRNCKVFHYAECQCLKSLTQFRKIKRTMKTIKIWRDRIARIPDMKEFHYRDDFEINLIKFIKDMRFAETRNNKTDYSFFAEDCFHLSQKGQSYFAMNLWNQMLTKESERPSTASFNYADFKCPTYENPYFRTRKN</sequence>
<comment type="catalytic activity">
    <reaction evidence="33">
        <text>a 1-acyl-sn-glycero-3-phosphocholine + H2O = sn-glycerol 3-phosphocholine + a fatty acid + H(+)</text>
        <dbReference type="Rhea" id="RHEA:15177"/>
        <dbReference type="ChEBI" id="CHEBI:15377"/>
        <dbReference type="ChEBI" id="CHEBI:15378"/>
        <dbReference type="ChEBI" id="CHEBI:16870"/>
        <dbReference type="ChEBI" id="CHEBI:28868"/>
        <dbReference type="ChEBI" id="CHEBI:58168"/>
        <dbReference type="EC" id="3.1.1.5"/>
    </reaction>
    <physiologicalReaction direction="left-to-right" evidence="33">
        <dbReference type="Rhea" id="RHEA:15178"/>
    </physiologicalReaction>
</comment>
<evidence type="ECO:0000256" key="39">
    <source>
        <dbReference type="ARBA" id="ARBA00048939"/>
    </source>
</evidence>
<evidence type="ECO:0000256" key="28">
    <source>
        <dbReference type="ARBA" id="ARBA00048058"/>
    </source>
</evidence>
<evidence type="ECO:0000256" key="19">
    <source>
        <dbReference type="ARBA" id="ARBA00033022"/>
    </source>
</evidence>
<evidence type="ECO:0000256" key="35">
    <source>
        <dbReference type="ARBA" id="ARBA00048656"/>
    </source>
</evidence>
<comment type="catalytic activity">
    <reaction evidence="23">
        <text>1-(9Z-octadecenoyl)-glycerol + H2O = glycerol + (9Z)-octadecenoate + H(+)</text>
        <dbReference type="Rhea" id="RHEA:38487"/>
        <dbReference type="ChEBI" id="CHEBI:15377"/>
        <dbReference type="ChEBI" id="CHEBI:15378"/>
        <dbReference type="ChEBI" id="CHEBI:17754"/>
        <dbReference type="ChEBI" id="CHEBI:30823"/>
        <dbReference type="ChEBI" id="CHEBI:75342"/>
    </reaction>
    <physiologicalReaction direction="left-to-right" evidence="23">
        <dbReference type="Rhea" id="RHEA:38488"/>
    </physiologicalReaction>
</comment>
<evidence type="ECO:0000256" key="7">
    <source>
        <dbReference type="ARBA" id="ARBA00022737"/>
    </source>
</evidence>
<comment type="catalytic activity">
    <reaction evidence="13">
        <text>a triacylglycerol + H2O = a diacylglycerol + a fatty acid + H(+)</text>
        <dbReference type="Rhea" id="RHEA:12044"/>
        <dbReference type="ChEBI" id="CHEBI:15377"/>
        <dbReference type="ChEBI" id="CHEBI:15378"/>
        <dbReference type="ChEBI" id="CHEBI:17855"/>
        <dbReference type="ChEBI" id="CHEBI:18035"/>
        <dbReference type="ChEBI" id="CHEBI:28868"/>
        <dbReference type="EC" id="3.1.1.3"/>
    </reaction>
    <physiologicalReaction direction="left-to-right" evidence="13">
        <dbReference type="Rhea" id="RHEA:12045"/>
    </physiologicalReaction>
</comment>
<dbReference type="EMBL" id="OU895877">
    <property type="protein sequence ID" value="CAG9799633.1"/>
    <property type="molecule type" value="Genomic_DNA"/>
</dbReference>
<dbReference type="Pfam" id="PF00657">
    <property type="entry name" value="Lipase_GDSL"/>
    <property type="match status" value="1"/>
</dbReference>
<reference evidence="44" key="1">
    <citation type="submission" date="2022-01" db="EMBL/GenBank/DDBJ databases">
        <authorList>
            <person name="King R."/>
        </authorList>
    </citation>
    <scope>NUCLEOTIDE SEQUENCE</scope>
</reference>
<keyword evidence="9" id="KW-1133">Transmembrane helix</keyword>
<evidence type="ECO:0000256" key="14">
    <source>
        <dbReference type="ARBA" id="ARBA00023408"/>
    </source>
</evidence>
<dbReference type="PANTHER" id="PTHR21325">
    <property type="entry name" value="PHOSPHOLIPASE B, PLB1"/>
    <property type="match status" value="1"/>
</dbReference>
<evidence type="ECO:0000256" key="15">
    <source>
        <dbReference type="ARBA" id="ARBA00023422"/>
    </source>
</evidence>
<dbReference type="AlphaFoldDB" id="A0A9N9RMF6"/>
<comment type="similarity">
    <text evidence="2">Belongs to the 'GDSL' lipolytic enzyme family. Phospholipase B1 subfamily.</text>
</comment>
<accession>A0A9N9RMF6</accession>
<comment type="catalytic activity">
    <reaction evidence="31">
        <text>1-octadecanoyl-2-(9Z,12Z)-octadecadienoyl-sn-glycerol + H2O = 1-octadecanoyl-sn-glycerol + (9Z,12Z)-octadecadienoate + H(+)</text>
        <dbReference type="Rhea" id="RHEA:40927"/>
        <dbReference type="ChEBI" id="CHEBI:15377"/>
        <dbReference type="ChEBI" id="CHEBI:15378"/>
        <dbReference type="ChEBI" id="CHEBI:30245"/>
        <dbReference type="ChEBI" id="CHEBI:75550"/>
        <dbReference type="ChEBI" id="CHEBI:77097"/>
    </reaction>
    <physiologicalReaction direction="left-to-right" evidence="31">
        <dbReference type="Rhea" id="RHEA:40928"/>
    </physiologicalReaction>
</comment>
<proteinExistence type="inferred from homology"/>
<comment type="catalytic activity">
    <reaction evidence="41">
        <text>1,3-di-(9Z-octadecenoyl)-glycerol + H2O = 1-(9Z-octadecenoyl)-glycerol + (9Z)-octadecenoate + H(+)</text>
        <dbReference type="Rhea" id="RHEA:39939"/>
        <dbReference type="ChEBI" id="CHEBI:15377"/>
        <dbReference type="ChEBI" id="CHEBI:15378"/>
        <dbReference type="ChEBI" id="CHEBI:30823"/>
        <dbReference type="ChEBI" id="CHEBI:75342"/>
        <dbReference type="ChEBI" id="CHEBI:75735"/>
    </reaction>
    <physiologicalReaction direction="left-to-right" evidence="41">
        <dbReference type="Rhea" id="RHEA:39940"/>
    </physiologicalReaction>
</comment>
<evidence type="ECO:0000313" key="45">
    <source>
        <dbReference type="Proteomes" id="UP001153620"/>
    </source>
</evidence>
<evidence type="ECO:0000256" key="16">
    <source>
        <dbReference type="ARBA" id="ARBA00029723"/>
    </source>
</evidence>
<keyword evidence="5" id="KW-0812">Transmembrane</keyword>
<dbReference type="PANTHER" id="PTHR21325:SF31">
    <property type="entry name" value="GH22081P-RELATED"/>
    <property type="match status" value="1"/>
</dbReference>
<reference evidence="44" key="2">
    <citation type="submission" date="2022-10" db="EMBL/GenBank/DDBJ databases">
        <authorList>
            <consortium name="ENA_rothamsted_submissions"/>
            <consortium name="culmorum"/>
            <person name="King R."/>
        </authorList>
    </citation>
    <scope>NUCLEOTIDE SEQUENCE</scope>
</reference>
<comment type="catalytic activity">
    <reaction evidence="34">
        <text>1-hexadecanoyl-2-(9Z-octadecenoyl)-sn-glycero-3-phosphoethanolamine + H2O = 1-hexadecanoyl-sn-glycero-3-phosphoethanolamine + (9Z)-octadecenoate + H(+)</text>
        <dbReference type="Rhea" id="RHEA:40911"/>
        <dbReference type="ChEBI" id="CHEBI:15377"/>
        <dbReference type="ChEBI" id="CHEBI:15378"/>
        <dbReference type="ChEBI" id="CHEBI:30823"/>
        <dbReference type="ChEBI" id="CHEBI:73004"/>
        <dbReference type="ChEBI" id="CHEBI:73007"/>
    </reaction>
    <physiologicalReaction direction="left-to-right" evidence="34">
        <dbReference type="Rhea" id="RHEA:40912"/>
    </physiologicalReaction>
</comment>
<feature type="signal peptide" evidence="43">
    <location>
        <begin position="1"/>
        <end position="17"/>
    </location>
</feature>
<evidence type="ECO:0000256" key="21">
    <source>
        <dbReference type="ARBA" id="ARBA00047324"/>
    </source>
</evidence>
<dbReference type="InterPro" id="IPR001087">
    <property type="entry name" value="GDSL"/>
</dbReference>
<name>A0A9N9RMF6_9DIPT</name>
<comment type="catalytic activity">
    <reaction evidence="40">
        <text>1,2-dihexadecanoyl-sn-glycero-3-phosphocholine + 2 H2O = sn-glycerol 3-phosphocholine + 2 hexadecanoate + 2 H(+)</text>
        <dbReference type="Rhea" id="RHEA:40975"/>
        <dbReference type="ChEBI" id="CHEBI:7896"/>
        <dbReference type="ChEBI" id="CHEBI:15377"/>
        <dbReference type="ChEBI" id="CHEBI:15378"/>
        <dbReference type="ChEBI" id="CHEBI:16870"/>
        <dbReference type="ChEBI" id="CHEBI:72999"/>
    </reaction>
    <physiologicalReaction direction="left-to-right" evidence="40">
        <dbReference type="Rhea" id="RHEA:40976"/>
    </physiologicalReaction>
</comment>
<keyword evidence="4" id="KW-1003">Cell membrane</keyword>
<evidence type="ECO:0000256" key="34">
    <source>
        <dbReference type="ARBA" id="ARBA00048613"/>
    </source>
</evidence>
<evidence type="ECO:0000256" key="37">
    <source>
        <dbReference type="ARBA" id="ARBA00048869"/>
    </source>
</evidence>
<evidence type="ECO:0000256" key="41">
    <source>
        <dbReference type="ARBA" id="ARBA00049372"/>
    </source>
</evidence>
<keyword evidence="12" id="KW-0325">Glycoprotein</keyword>
<evidence type="ECO:0000256" key="30">
    <source>
        <dbReference type="ARBA" id="ARBA00048362"/>
    </source>
</evidence>
<dbReference type="InterPro" id="IPR035547">
    <property type="entry name" value="Phospholipase_B"/>
</dbReference>
<dbReference type="InterPro" id="IPR036514">
    <property type="entry name" value="SGNH_hydro_sf"/>
</dbReference>
<evidence type="ECO:0000256" key="3">
    <source>
        <dbReference type="ARBA" id="ARBA00015133"/>
    </source>
</evidence>
<evidence type="ECO:0000256" key="4">
    <source>
        <dbReference type="ARBA" id="ARBA00022475"/>
    </source>
</evidence>
<evidence type="ECO:0000256" key="24">
    <source>
        <dbReference type="ARBA" id="ARBA00047459"/>
    </source>
</evidence>
<comment type="catalytic activity">
    <reaction evidence="37">
        <text>1,3-dihexadecanoyl-2-(9Z-octadecenoyl)glycerol + H2O = 1,3-dihexadecanoylglycerol + (9Z)-octadecenoate + H(+)</text>
        <dbReference type="Rhea" id="RHEA:40983"/>
        <dbReference type="ChEBI" id="CHEBI:15377"/>
        <dbReference type="ChEBI" id="CHEBI:15378"/>
        <dbReference type="ChEBI" id="CHEBI:30823"/>
        <dbReference type="ChEBI" id="CHEBI:75688"/>
        <dbReference type="ChEBI" id="CHEBI:77619"/>
    </reaction>
    <physiologicalReaction direction="left-to-right" evidence="37">
        <dbReference type="Rhea" id="RHEA:40984"/>
    </physiologicalReaction>
</comment>
<evidence type="ECO:0000256" key="25">
    <source>
        <dbReference type="ARBA" id="ARBA00048011"/>
    </source>
</evidence>
<evidence type="ECO:0000256" key="33">
    <source>
        <dbReference type="ARBA" id="ARBA00048454"/>
    </source>
</evidence>
<protein>
    <recommendedName>
        <fullName evidence="3">Phospholipase B1, membrane-associated</fullName>
    </recommendedName>
    <alternativeName>
        <fullName evidence="16">Lysophospholipase</fullName>
    </alternativeName>
    <alternativeName>
        <fullName evidence="17">Phospholipase A2</fullName>
    </alternativeName>
    <alternativeName>
        <fullName evidence="19">Phospholipase B/lipase</fullName>
    </alternativeName>
    <alternativeName>
        <fullName evidence="18">Triacylglycerol lipase</fullName>
    </alternativeName>
</protein>
<evidence type="ECO:0000256" key="29">
    <source>
        <dbReference type="ARBA" id="ARBA00048227"/>
    </source>
</evidence>
<comment type="catalytic activity">
    <reaction evidence="25">
        <text>2,3-di-(9Z)-octadecenoyl-sn-glycerol + H2O = 3-(9Z-octadecenoyl)-sn-glycerol + (9Z)-octadecenoate + H(+)</text>
        <dbReference type="Rhea" id="RHEA:42604"/>
        <dbReference type="ChEBI" id="CHEBI:15377"/>
        <dbReference type="ChEBI" id="CHEBI:15378"/>
        <dbReference type="ChEBI" id="CHEBI:30823"/>
        <dbReference type="ChEBI" id="CHEBI:75824"/>
        <dbReference type="ChEBI" id="CHEBI:75938"/>
    </reaction>
    <physiologicalReaction direction="left-to-right" evidence="25">
        <dbReference type="Rhea" id="RHEA:42605"/>
    </physiologicalReaction>
</comment>
<dbReference type="GO" id="GO:0006644">
    <property type="term" value="P:phospholipid metabolic process"/>
    <property type="evidence" value="ECO:0007669"/>
    <property type="project" value="TreeGrafter"/>
</dbReference>
<evidence type="ECO:0000256" key="2">
    <source>
        <dbReference type="ARBA" id="ARBA00009979"/>
    </source>
</evidence>
<comment type="catalytic activity">
    <reaction evidence="26">
        <text>1-hexadecanoyl-2-(9Z-octadecenoyl)-sn-glycero-3-phospho-(1'-sn-glycerol) + H2O = 1-hexadecanoyl-sn-glycero-3-phospho-(1'-sn-glycerol) + (9Z)-octadecenoate + H(+)</text>
        <dbReference type="Rhea" id="RHEA:40919"/>
        <dbReference type="ChEBI" id="CHEBI:15377"/>
        <dbReference type="ChEBI" id="CHEBI:15378"/>
        <dbReference type="ChEBI" id="CHEBI:30823"/>
        <dbReference type="ChEBI" id="CHEBI:72841"/>
        <dbReference type="ChEBI" id="CHEBI:75158"/>
    </reaction>
    <physiologicalReaction direction="left-to-right" evidence="26">
        <dbReference type="Rhea" id="RHEA:40920"/>
    </physiologicalReaction>
</comment>
<comment type="catalytic activity">
    <reaction evidence="27">
        <text>a 1-O-alkyl-2-acyl-sn-glycero-3-phosphocholine + H2O = a 1-O-alkyl-sn-glycero-3-phosphocholine + a fatty acid + H(+)</text>
        <dbReference type="Rhea" id="RHEA:36231"/>
        <dbReference type="ChEBI" id="CHEBI:15377"/>
        <dbReference type="ChEBI" id="CHEBI:15378"/>
        <dbReference type="ChEBI" id="CHEBI:28868"/>
        <dbReference type="ChEBI" id="CHEBI:30909"/>
        <dbReference type="ChEBI" id="CHEBI:36702"/>
        <dbReference type="EC" id="3.1.1.4"/>
    </reaction>
    <physiologicalReaction direction="left-to-right" evidence="27">
        <dbReference type="Rhea" id="RHEA:36232"/>
    </physiologicalReaction>
</comment>
<evidence type="ECO:0000256" key="10">
    <source>
        <dbReference type="ARBA" id="ARBA00023098"/>
    </source>
</evidence>
<keyword evidence="6 43" id="KW-0732">Signal</keyword>
<evidence type="ECO:0000256" key="1">
    <source>
        <dbReference type="ARBA" id="ARBA00004247"/>
    </source>
</evidence>